<name>A0AAN7VYQ9_9PEZI</name>
<protein>
    <submittedName>
        <fullName evidence="1">Uncharacterized protein</fullName>
    </submittedName>
</protein>
<proteinExistence type="predicted"/>
<reference evidence="1" key="1">
    <citation type="submission" date="2023-08" db="EMBL/GenBank/DDBJ databases">
        <title>Black Yeasts Isolated from many extreme environments.</title>
        <authorList>
            <person name="Coleine C."/>
            <person name="Stajich J.E."/>
            <person name="Selbmann L."/>
        </authorList>
    </citation>
    <scope>NUCLEOTIDE SEQUENCE</scope>
    <source>
        <strain evidence="1">CCFEE 5810</strain>
    </source>
</reference>
<accession>A0AAN7VYQ9</accession>
<evidence type="ECO:0000313" key="1">
    <source>
        <dbReference type="EMBL" id="KAK5708264.1"/>
    </source>
</evidence>
<sequence length="411" mass="46532">MPSFDQFSIPDTSPAPPVPFWQTSNLEELARVVPQAEIAPTLTGLPTELLNHITTLIHAKSDLRNMIALGNHRLFAIALPFLYRTMHFTISENLQPKVKNMLTRENEGLQHIREIEIFAGSHHADEITAYQWLELIINMIPKNVVRRLSWIVPRPLPRRITHLLWQRQSALEHIELFPRHHDPQGRLETDKPDLLEYTKTHEMSTVFKLRIVPEDFDTALLGSAIIQTWTITTLEVDARLWSEGDAYRDMQAGHVVDPLTSTLFVHLNPAPLSQAGVLNSITNLTLSDVDLRCAAHTWMRYVDVAKLKYLALEHCTNTDIFLGTMSTNAEKPRLRGLVVVHDLGEPADRTIDMVEDLLIYSTPTLESLQLCLRNAPRLPNVASLNRHAGSLRQMTLDITSRPPTQPGAEDG</sequence>
<organism evidence="1 2">
    <name type="scientific">Elasticomyces elasticus</name>
    <dbReference type="NCBI Taxonomy" id="574655"/>
    <lineage>
        <taxon>Eukaryota</taxon>
        <taxon>Fungi</taxon>
        <taxon>Dikarya</taxon>
        <taxon>Ascomycota</taxon>
        <taxon>Pezizomycotina</taxon>
        <taxon>Dothideomycetes</taxon>
        <taxon>Dothideomycetidae</taxon>
        <taxon>Mycosphaerellales</taxon>
        <taxon>Teratosphaeriaceae</taxon>
        <taxon>Elasticomyces</taxon>
    </lineage>
</organism>
<dbReference type="AlphaFoldDB" id="A0AAN7VYQ9"/>
<comment type="caution">
    <text evidence="1">The sequence shown here is derived from an EMBL/GenBank/DDBJ whole genome shotgun (WGS) entry which is preliminary data.</text>
</comment>
<evidence type="ECO:0000313" key="2">
    <source>
        <dbReference type="Proteomes" id="UP001310594"/>
    </source>
</evidence>
<dbReference type="Proteomes" id="UP001310594">
    <property type="component" value="Unassembled WGS sequence"/>
</dbReference>
<dbReference type="EMBL" id="JAVRQU010000001">
    <property type="protein sequence ID" value="KAK5708264.1"/>
    <property type="molecule type" value="Genomic_DNA"/>
</dbReference>
<gene>
    <name evidence="1" type="ORF">LTR97_000804</name>
</gene>